<dbReference type="EMBL" id="FTOG01000016">
    <property type="protein sequence ID" value="SIT21040.1"/>
    <property type="molecule type" value="Genomic_DNA"/>
</dbReference>
<reference evidence="2" key="1">
    <citation type="submission" date="2017-01" db="EMBL/GenBank/DDBJ databases">
        <authorList>
            <person name="Varghese N."/>
            <person name="Submissions S."/>
        </authorList>
    </citation>
    <scope>NUCLEOTIDE SEQUENCE [LARGE SCALE GENOMIC DNA]</scope>
    <source>
        <strain evidence="2">DSM 19945</strain>
    </source>
</reference>
<gene>
    <name evidence="1" type="ORF">SAMN05421580_11651</name>
</gene>
<sequence>MTKIKFINARFADPNEDELAIKRRFEWHLRTLRAIRNGVSPKVPGDFEDELRWNEDLFAIPLSENDRSKVMRRARGVPCAQP</sequence>
<accession>A0A1N7QDV3</accession>
<evidence type="ECO:0000313" key="2">
    <source>
        <dbReference type="Proteomes" id="UP000186221"/>
    </source>
</evidence>
<organism evidence="1 2">
    <name type="scientific">Rhodobacter aestuarii</name>
    <dbReference type="NCBI Taxonomy" id="453582"/>
    <lineage>
        <taxon>Bacteria</taxon>
        <taxon>Pseudomonadati</taxon>
        <taxon>Pseudomonadota</taxon>
        <taxon>Alphaproteobacteria</taxon>
        <taxon>Rhodobacterales</taxon>
        <taxon>Rhodobacter group</taxon>
        <taxon>Rhodobacter</taxon>
    </lineage>
</organism>
<keyword evidence="2" id="KW-1185">Reference proteome</keyword>
<protein>
    <submittedName>
        <fullName evidence="1">Uncharacterized protein</fullName>
    </submittedName>
</protein>
<proteinExistence type="predicted"/>
<evidence type="ECO:0000313" key="1">
    <source>
        <dbReference type="EMBL" id="SIT21040.1"/>
    </source>
</evidence>
<dbReference type="AlphaFoldDB" id="A0A1N7QDV3"/>
<dbReference type="OrthoDB" id="5297432at2"/>
<name>A0A1N7QDV3_9RHOB</name>
<dbReference type="Proteomes" id="UP000186221">
    <property type="component" value="Unassembled WGS sequence"/>
</dbReference>
<dbReference type="RefSeq" id="WP_076486394.1">
    <property type="nucleotide sequence ID" value="NZ_FTOG01000016.1"/>
</dbReference>
<dbReference type="STRING" id="453582.SAMN05421580_11651"/>